<dbReference type="Pfam" id="PF21349">
    <property type="entry name" value="RUBY_RBDX"/>
    <property type="match status" value="2"/>
</dbReference>
<feature type="transmembrane region" description="Helical" evidence="4">
    <location>
        <begin position="281"/>
        <end position="304"/>
    </location>
</feature>
<feature type="compositionally biased region" description="Acidic residues" evidence="3">
    <location>
        <begin position="49"/>
        <end position="96"/>
    </location>
</feature>
<accession>A0A1M6QNL9</accession>
<evidence type="ECO:0000313" key="6">
    <source>
        <dbReference type="EMBL" id="SHK21683.1"/>
    </source>
</evidence>
<evidence type="ECO:0000256" key="2">
    <source>
        <dbReference type="ARBA" id="ARBA00023004"/>
    </source>
</evidence>
<feature type="transmembrane region" description="Helical" evidence="4">
    <location>
        <begin position="216"/>
        <end position="240"/>
    </location>
</feature>
<proteinExistence type="predicted"/>
<evidence type="ECO:0000256" key="3">
    <source>
        <dbReference type="SAM" id="MobiDB-lite"/>
    </source>
</evidence>
<feature type="domain" description="Rubredoxin-like" evidence="5">
    <location>
        <begin position="115"/>
        <end position="149"/>
    </location>
</feature>
<evidence type="ECO:0000256" key="1">
    <source>
        <dbReference type="ARBA" id="ARBA00022723"/>
    </source>
</evidence>
<feature type="transmembrane region" description="Helical" evidence="4">
    <location>
        <begin position="316"/>
        <end position="335"/>
    </location>
</feature>
<keyword evidence="1" id="KW-0479">Metal-binding</keyword>
<dbReference type="SUPFAM" id="SSF57802">
    <property type="entry name" value="Rubredoxin-like"/>
    <property type="match status" value="2"/>
</dbReference>
<dbReference type="STRING" id="1121393.SAMN02745216_03084"/>
<reference evidence="7" key="1">
    <citation type="submission" date="2016-11" db="EMBL/GenBank/DDBJ databases">
        <authorList>
            <person name="Varghese N."/>
            <person name="Submissions S."/>
        </authorList>
    </citation>
    <scope>NUCLEOTIDE SEQUENCE [LARGE SCALE GENOMIC DNA]</scope>
    <source>
        <strain evidence="7">DSM 16219</strain>
    </source>
</reference>
<keyword evidence="4" id="KW-1133">Transmembrane helix</keyword>
<feature type="domain" description="Rubredoxin-like" evidence="5">
    <location>
        <begin position="1"/>
        <end position="35"/>
    </location>
</feature>
<dbReference type="RefSeq" id="WP_280173703.1">
    <property type="nucleotide sequence ID" value="NZ_FQZU01000020.1"/>
</dbReference>
<dbReference type="PANTHER" id="PTHR43865">
    <property type="entry name" value="RUBRERYTHRIN-RELATED"/>
    <property type="match status" value="1"/>
</dbReference>
<evidence type="ECO:0000256" key="4">
    <source>
        <dbReference type="SAM" id="Phobius"/>
    </source>
</evidence>
<dbReference type="GO" id="GO:0005506">
    <property type="term" value="F:iron ion binding"/>
    <property type="evidence" value="ECO:0007669"/>
    <property type="project" value="InterPro"/>
</dbReference>
<dbReference type="InterPro" id="IPR048574">
    <property type="entry name" value="RUBY_RBDX"/>
</dbReference>
<dbReference type="AlphaFoldDB" id="A0A1M6QNL9"/>
<keyword evidence="4" id="KW-0472">Membrane</keyword>
<dbReference type="InterPro" id="IPR019251">
    <property type="entry name" value="DUF2231_TM"/>
</dbReference>
<dbReference type="PROSITE" id="PS50903">
    <property type="entry name" value="RUBREDOXIN_LIKE"/>
    <property type="match status" value="2"/>
</dbReference>
<keyword evidence="7" id="KW-1185">Reference proteome</keyword>
<feature type="transmembrane region" description="Helical" evidence="4">
    <location>
        <begin position="246"/>
        <end position="269"/>
    </location>
</feature>
<dbReference type="Pfam" id="PF09990">
    <property type="entry name" value="DUF2231"/>
    <property type="match status" value="1"/>
</dbReference>
<keyword evidence="4" id="KW-0812">Transmembrane</keyword>
<dbReference type="PANTHER" id="PTHR43865:SF1">
    <property type="entry name" value="RUBRERYTHRIN-RELATED"/>
    <property type="match status" value="1"/>
</dbReference>
<sequence>MKKWKCLVCGYIHEGDEPPEKCPVCGADASQFEEVIEEDAPAEEAPVQEAEEAPAEAEPDEEAEPEEAMVEEPAAEEAAVEEAKEEEASIEPAPEEEAPKAEEAALEAPAEEAPVKKWRCTVCNYIHEGPEPPEICPVCGADKSKFVEFKDGDEIPSRKKKAAPAAEDKPAEEAKETYKVEEPAGGASTPEPEPLSFIEKYDAWLSLLTRHHAHPIAVHIPNGLVPIAVIFMVLSMLFHSQSLGQAYFYNMVAVLLAMPWVLFTGYVDWQRVYNGASTSVFNSKIVCGLIVAAIAFIVVVWRLFQPDILMPGASGRFFFALLNFIMVGAAGYAGFQGGKLVFNK</sequence>
<evidence type="ECO:0000259" key="5">
    <source>
        <dbReference type="PROSITE" id="PS50903"/>
    </source>
</evidence>
<dbReference type="InterPro" id="IPR052364">
    <property type="entry name" value="Rubrerythrin"/>
</dbReference>
<dbReference type="EMBL" id="FQZU01000020">
    <property type="protein sequence ID" value="SHK21683.1"/>
    <property type="molecule type" value="Genomic_DNA"/>
</dbReference>
<gene>
    <name evidence="6" type="ORF">SAMN02745216_03084</name>
</gene>
<protein>
    <recommendedName>
        <fullName evidence="5">Rubredoxin-like domain-containing protein</fullName>
    </recommendedName>
</protein>
<feature type="compositionally biased region" description="Basic and acidic residues" evidence="3">
    <location>
        <begin position="166"/>
        <end position="182"/>
    </location>
</feature>
<feature type="region of interest" description="Disordered" evidence="3">
    <location>
        <begin position="35"/>
        <end position="112"/>
    </location>
</feature>
<dbReference type="InterPro" id="IPR024934">
    <property type="entry name" value="Rubredoxin-like_dom"/>
</dbReference>
<dbReference type="CDD" id="cd00729">
    <property type="entry name" value="rubredoxin_SM"/>
    <property type="match status" value="2"/>
</dbReference>
<name>A0A1M6QNL9_9BACT</name>
<feature type="region of interest" description="Disordered" evidence="3">
    <location>
        <begin position="151"/>
        <end position="192"/>
    </location>
</feature>
<dbReference type="Proteomes" id="UP000183994">
    <property type="component" value="Unassembled WGS sequence"/>
</dbReference>
<dbReference type="Gene3D" id="2.20.28.10">
    <property type="match status" value="2"/>
</dbReference>
<evidence type="ECO:0000313" key="7">
    <source>
        <dbReference type="Proteomes" id="UP000183994"/>
    </source>
</evidence>
<organism evidence="6 7">
    <name type="scientific">Desulfatibacillum alkenivorans DSM 16219</name>
    <dbReference type="NCBI Taxonomy" id="1121393"/>
    <lineage>
        <taxon>Bacteria</taxon>
        <taxon>Pseudomonadati</taxon>
        <taxon>Thermodesulfobacteriota</taxon>
        <taxon>Desulfobacteria</taxon>
        <taxon>Desulfobacterales</taxon>
        <taxon>Desulfatibacillaceae</taxon>
        <taxon>Desulfatibacillum</taxon>
    </lineage>
</organism>
<keyword evidence="2" id="KW-0408">Iron</keyword>